<dbReference type="Proteomes" id="UP000591131">
    <property type="component" value="Unassembled WGS sequence"/>
</dbReference>
<feature type="compositionally biased region" description="Polar residues" evidence="1">
    <location>
        <begin position="74"/>
        <end position="87"/>
    </location>
</feature>
<dbReference type="AlphaFoldDB" id="A0A7J6KV51"/>
<name>A0A7J6KV51_PERCH</name>
<gene>
    <name evidence="2" type="ORF">FOL47_001141</name>
</gene>
<feature type="compositionally biased region" description="Low complexity" evidence="1">
    <location>
        <begin position="564"/>
        <end position="579"/>
    </location>
</feature>
<dbReference type="OrthoDB" id="427924at2759"/>
<proteinExistence type="predicted"/>
<dbReference type="Gene3D" id="3.30.420.10">
    <property type="entry name" value="Ribonuclease H-like superfamily/Ribonuclease H"/>
    <property type="match status" value="1"/>
</dbReference>
<dbReference type="EMBL" id="JAAPAO010001255">
    <property type="protein sequence ID" value="KAF4650451.1"/>
    <property type="molecule type" value="Genomic_DNA"/>
</dbReference>
<evidence type="ECO:0000256" key="1">
    <source>
        <dbReference type="SAM" id="MobiDB-lite"/>
    </source>
</evidence>
<feature type="region of interest" description="Disordered" evidence="1">
    <location>
        <begin position="67"/>
        <end position="116"/>
    </location>
</feature>
<dbReference type="SUPFAM" id="SSF53098">
    <property type="entry name" value="Ribonuclease H-like"/>
    <property type="match status" value="1"/>
</dbReference>
<accession>A0A7J6KV51</accession>
<evidence type="ECO:0000313" key="2">
    <source>
        <dbReference type="EMBL" id="KAF4650451.1"/>
    </source>
</evidence>
<keyword evidence="3" id="KW-1185">Reference proteome</keyword>
<evidence type="ECO:0008006" key="4">
    <source>
        <dbReference type="Google" id="ProtNLM"/>
    </source>
</evidence>
<organism evidence="2 3">
    <name type="scientific">Perkinsus chesapeaki</name>
    <name type="common">Clam parasite</name>
    <name type="synonym">Perkinsus andrewsi</name>
    <dbReference type="NCBI Taxonomy" id="330153"/>
    <lineage>
        <taxon>Eukaryota</taxon>
        <taxon>Sar</taxon>
        <taxon>Alveolata</taxon>
        <taxon>Perkinsozoa</taxon>
        <taxon>Perkinsea</taxon>
        <taxon>Perkinsida</taxon>
        <taxon>Perkinsidae</taxon>
        <taxon>Perkinsus</taxon>
    </lineage>
</organism>
<evidence type="ECO:0000313" key="3">
    <source>
        <dbReference type="Proteomes" id="UP000591131"/>
    </source>
</evidence>
<dbReference type="InterPro" id="IPR036397">
    <property type="entry name" value="RNaseH_sf"/>
</dbReference>
<dbReference type="GO" id="GO:0003676">
    <property type="term" value="F:nucleic acid binding"/>
    <property type="evidence" value="ECO:0007669"/>
    <property type="project" value="InterPro"/>
</dbReference>
<sequence length="661" mass="74234">MADKSKEEVTCHAKRRHMTTHDVDNLTNIRELLLRITVPVKVIHIPTEPHGPEEDCFKLLQSILDSPNERPTYKPTTRPSSPCQSSDDIPVTPQLRPLSPRGGSLPVPLPEEHCEQVPTLSNDEKENIDTLIKDSIKDDKTIYSYLSSGSVSPPFSKERLRRASTQYEINKNGQLYRIVLQRVVGENKALLLKLVGHIHIDHHHLGARQLMLKVKEKYHSKNLPIIVRRCVRLCHPCDRANAVRQYNSSAGTYNAKDISPLQVLGMDIYLPHIKDTYKTTKVTSEKDTYSGCLVVTCLATPFHRVHLLRGPITTRSEGLATLFNNSVWPSILVSDNASCFTSRDMLRWIKLHGMVHLSSPPYVAALSRWERAHREITSCPRSCACDSNFFNGKMWYEIIFDVVSNLNHLPYSEDCWITPAVLCFGFYDPAVFYKSNVSPENLTNKLVANDSTEAVEAQRQLAQEHHKLRMVDYSQHWTVHREKSRARVLTAHGRPCDLEQRGLVYHLVDSPKSKPSSRVLGPFVVSDIEAGKATAVVPGFNGATCRAWVTNLIRVPKDDMAGLASSPESPSTSSTADDPPVTDNAKDLNSPPSSHHIANGSAQSKLSGGPRSVSLKSYEWSLGKLPSLVVLPSSKAISRRHMRYPILLLAIHYQWYFVSYI</sequence>
<dbReference type="InterPro" id="IPR012337">
    <property type="entry name" value="RNaseH-like_sf"/>
</dbReference>
<protein>
    <recommendedName>
        <fullName evidence="4">Integrase catalytic domain-containing protein</fullName>
    </recommendedName>
</protein>
<feature type="region of interest" description="Disordered" evidence="1">
    <location>
        <begin position="560"/>
        <end position="611"/>
    </location>
</feature>
<comment type="caution">
    <text evidence="2">The sequence shown here is derived from an EMBL/GenBank/DDBJ whole genome shotgun (WGS) entry which is preliminary data.</text>
</comment>
<reference evidence="2 3" key="1">
    <citation type="submission" date="2020-04" db="EMBL/GenBank/DDBJ databases">
        <title>Perkinsus chesapeaki whole genome sequence.</title>
        <authorList>
            <person name="Bogema D.R."/>
        </authorList>
    </citation>
    <scope>NUCLEOTIDE SEQUENCE [LARGE SCALE GENOMIC DNA]</scope>
    <source>
        <strain evidence="2">ATCC PRA-425</strain>
    </source>
</reference>